<dbReference type="EMBL" id="JARQZJ010000061">
    <property type="protein sequence ID" value="KAK9879127.1"/>
    <property type="molecule type" value="Genomic_DNA"/>
</dbReference>
<dbReference type="Proteomes" id="UP001431783">
    <property type="component" value="Unassembled WGS sequence"/>
</dbReference>
<protein>
    <submittedName>
        <fullName evidence="1">Uncharacterized protein</fullName>
    </submittedName>
</protein>
<gene>
    <name evidence="1" type="ORF">WA026_003971</name>
</gene>
<name>A0AAW1UF75_9CUCU</name>
<accession>A0AAW1UF75</accession>
<comment type="caution">
    <text evidence="1">The sequence shown here is derived from an EMBL/GenBank/DDBJ whole genome shotgun (WGS) entry which is preliminary data.</text>
</comment>
<organism evidence="1 2">
    <name type="scientific">Henosepilachna vigintioctopunctata</name>
    <dbReference type="NCBI Taxonomy" id="420089"/>
    <lineage>
        <taxon>Eukaryota</taxon>
        <taxon>Metazoa</taxon>
        <taxon>Ecdysozoa</taxon>
        <taxon>Arthropoda</taxon>
        <taxon>Hexapoda</taxon>
        <taxon>Insecta</taxon>
        <taxon>Pterygota</taxon>
        <taxon>Neoptera</taxon>
        <taxon>Endopterygota</taxon>
        <taxon>Coleoptera</taxon>
        <taxon>Polyphaga</taxon>
        <taxon>Cucujiformia</taxon>
        <taxon>Coccinelloidea</taxon>
        <taxon>Coccinellidae</taxon>
        <taxon>Epilachninae</taxon>
        <taxon>Epilachnini</taxon>
        <taxon>Henosepilachna</taxon>
    </lineage>
</organism>
<evidence type="ECO:0000313" key="1">
    <source>
        <dbReference type="EMBL" id="KAK9879127.1"/>
    </source>
</evidence>
<dbReference type="AlphaFoldDB" id="A0AAW1UF75"/>
<sequence>MSSLFSSVVKATGYSLLQSHAVNGLFKPAASNTKNIVKESTRDKANKELIDMTFMKYWSKKKIKDNNIDCLILGS</sequence>
<proteinExistence type="predicted"/>
<reference evidence="1 2" key="1">
    <citation type="submission" date="2023-03" db="EMBL/GenBank/DDBJ databases">
        <title>Genome insight into feeding habits of ladybird beetles.</title>
        <authorList>
            <person name="Li H.-S."/>
            <person name="Huang Y.-H."/>
            <person name="Pang H."/>
        </authorList>
    </citation>
    <scope>NUCLEOTIDE SEQUENCE [LARGE SCALE GENOMIC DNA]</scope>
    <source>
        <strain evidence="1">SYSU_2023b</strain>
        <tissue evidence="1">Whole body</tissue>
    </source>
</reference>
<keyword evidence="2" id="KW-1185">Reference proteome</keyword>
<evidence type="ECO:0000313" key="2">
    <source>
        <dbReference type="Proteomes" id="UP001431783"/>
    </source>
</evidence>